<dbReference type="Pfam" id="PF00931">
    <property type="entry name" value="NB-ARC"/>
    <property type="match status" value="1"/>
</dbReference>
<dbReference type="Proteomes" id="UP000886520">
    <property type="component" value="Chromosome 18"/>
</dbReference>
<dbReference type="PRINTS" id="PR00364">
    <property type="entry name" value="DISEASERSIST"/>
</dbReference>
<dbReference type="SUPFAM" id="SSF52058">
    <property type="entry name" value="L domain-like"/>
    <property type="match status" value="1"/>
</dbReference>
<dbReference type="InterPro" id="IPR027417">
    <property type="entry name" value="P-loop_NTPase"/>
</dbReference>
<comment type="caution">
    <text evidence="3">The sequence shown here is derived from an EMBL/GenBank/DDBJ whole genome shotgun (WGS) entry which is preliminary data.</text>
</comment>
<accession>A0A9D4UDJ8</accession>
<feature type="domain" description="TIR" evidence="2">
    <location>
        <begin position="27"/>
        <end position="165"/>
    </location>
</feature>
<evidence type="ECO:0000313" key="3">
    <source>
        <dbReference type="EMBL" id="KAI5065900.1"/>
    </source>
</evidence>
<dbReference type="Pfam" id="PF13676">
    <property type="entry name" value="TIR_2"/>
    <property type="match status" value="1"/>
</dbReference>
<reference evidence="3" key="1">
    <citation type="submission" date="2021-01" db="EMBL/GenBank/DDBJ databases">
        <title>Adiantum capillus-veneris genome.</title>
        <authorList>
            <person name="Fang Y."/>
            <person name="Liao Q."/>
        </authorList>
    </citation>
    <scope>NUCLEOTIDE SEQUENCE</scope>
    <source>
        <strain evidence="3">H3</strain>
        <tissue evidence="3">Leaf</tissue>
    </source>
</reference>
<dbReference type="SUPFAM" id="SSF52200">
    <property type="entry name" value="Toll/Interleukin receptor TIR domain"/>
    <property type="match status" value="1"/>
</dbReference>
<dbReference type="Gene3D" id="3.80.10.10">
    <property type="entry name" value="Ribonuclease Inhibitor"/>
    <property type="match status" value="1"/>
</dbReference>
<dbReference type="GO" id="GO:0007165">
    <property type="term" value="P:signal transduction"/>
    <property type="evidence" value="ECO:0007669"/>
    <property type="project" value="InterPro"/>
</dbReference>
<dbReference type="PANTHER" id="PTHR11017">
    <property type="entry name" value="LEUCINE-RICH REPEAT-CONTAINING PROTEIN"/>
    <property type="match status" value="1"/>
</dbReference>
<name>A0A9D4UDJ8_ADICA</name>
<dbReference type="Gene3D" id="3.40.50.300">
    <property type="entry name" value="P-loop containing nucleotide triphosphate hydrolases"/>
    <property type="match status" value="1"/>
</dbReference>
<dbReference type="OrthoDB" id="664960at2759"/>
<dbReference type="SUPFAM" id="SSF52540">
    <property type="entry name" value="P-loop containing nucleoside triphosphate hydrolases"/>
    <property type="match status" value="1"/>
</dbReference>
<dbReference type="PANTHER" id="PTHR11017:SF579">
    <property type="entry name" value="TIR DOMAIN-CONTAINING PROTEIN"/>
    <property type="match status" value="1"/>
</dbReference>
<protein>
    <recommendedName>
        <fullName evidence="2">TIR domain-containing protein</fullName>
    </recommendedName>
</protein>
<evidence type="ECO:0000256" key="1">
    <source>
        <dbReference type="ARBA" id="ARBA00022528"/>
    </source>
</evidence>
<dbReference type="Gene3D" id="3.40.50.10140">
    <property type="entry name" value="Toll/interleukin-1 receptor homology (TIR) domain"/>
    <property type="match status" value="1"/>
</dbReference>
<dbReference type="SMART" id="SM00255">
    <property type="entry name" value="TIR"/>
    <property type="match status" value="1"/>
</dbReference>
<dbReference type="InterPro" id="IPR002182">
    <property type="entry name" value="NB-ARC"/>
</dbReference>
<evidence type="ECO:0000313" key="4">
    <source>
        <dbReference type="Proteomes" id="UP000886520"/>
    </source>
</evidence>
<dbReference type="InterPro" id="IPR035897">
    <property type="entry name" value="Toll_tir_struct_dom_sf"/>
</dbReference>
<dbReference type="GO" id="GO:0043531">
    <property type="term" value="F:ADP binding"/>
    <property type="evidence" value="ECO:0007669"/>
    <property type="project" value="InterPro"/>
</dbReference>
<proteinExistence type="predicted"/>
<organism evidence="3 4">
    <name type="scientific">Adiantum capillus-veneris</name>
    <name type="common">Maidenhair fern</name>
    <dbReference type="NCBI Taxonomy" id="13818"/>
    <lineage>
        <taxon>Eukaryota</taxon>
        <taxon>Viridiplantae</taxon>
        <taxon>Streptophyta</taxon>
        <taxon>Embryophyta</taxon>
        <taxon>Tracheophyta</taxon>
        <taxon>Polypodiopsida</taxon>
        <taxon>Polypodiidae</taxon>
        <taxon>Polypodiales</taxon>
        <taxon>Pteridineae</taxon>
        <taxon>Pteridaceae</taxon>
        <taxon>Vittarioideae</taxon>
        <taxon>Adiantum</taxon>
    </lineage>
</organism>
<sequence>MMQNLQGLPSFRSRLDQEFDGHPERLPKHKIFISHSGKQKDFAEQLCKDLEACNHFPFFDKRPHSLPKGQEFPSRIFKAASECFLAIVLLSEDFLNSKWPLLELVAFVRAKKASQNVQILPVLLGSLQPHDLKDTAKLSKHWKKWAKCDTRIHCSELKAAVRALKVVNMLAQSKFDGEVALRSDIVSTVLSMIPPDVRPDVSHVQGKEHLYKEIMTRFSDIGFGKSHLCKNARIVGVYGIAGVGKSTMCMVLAHLLNREFQGRVCHLAFGSSNIELQLHLALRQLTGASQEFVQRHINNAAEGWTCLKERMPRQRVFLALDNESDKPQSWEMAKNFLYGLEYHVNSIVLVTSRSKDVLEKVLGIPESCCMHCPYVTAEDAVKIVLDHNGLQNIEVLTEEQRYILHKAVEMCDFGGFHPMALKVLATQLGRNPSSWRLSSLRVSEASDREHMLFTQMETIFLRLSDEMRDMFMDIALFTPEIVSNVNELCLWLMNTLHPGCESLDEVREKLDALRLKSLLEVWNLDSDKVCMHDLHRELAKRRAKVGDASGTRTVRFVHQTGDKCDFSILEQAERACFVGISCTKLAFDGCSKKLKLLSARSCLSLVELELQGLARLVSLELSSCPMETLDLKDLKQLSWLCLNSCKSLTKLDTSGCKALVCVYISKCDELEALDFKNSNFLESVSVSYNDYLQVVDLGGGNCLRRLAVWFCEALREVEMSESVCLHEFRKRGCPMLLNLHGFQKLSQNVSCFIVTRWQKVSEELITALQASRCLTVLDLWDCPVSRLPDLRNCSGLRELKLSDMDVLLDSDNKALLHEYVDIVCASSDDLALPISLQEITIGDCRNTVVKEVCWKLRGLMNLLVLSMQRVRVSWDWELYRSSSKAFSPSLCLENTQCNLESLRDQLHQKIGIEPEEANDAIQRCSDDEWSEETSDAEDDEWDEEISAGNVEIARDVSRFQQTAEISVRMRSEVKDIITNAWQKQPVQSPLGEYQDMAESWGRLFVCEEMRKVHYRSPDYVLLEVFDNFDSLQKLFMKSLSSNVNKATSNSKDMLEELKNQTVEQLRQQLHVLRALVPGEKCSFGCKPWEQKAMDEIFLFEYMITSSLAKADKEVMCEKLAGDGCMFSPWRFKELEETVYSLIKRRLWKQDTVQWSQDIGYLEQWKQDWLKSCKVCMAMQVLCIILNQEDLQAFSLLCRWFSDMMQDVDRLLQSMIAKVLTTSTGVLMEDLMRAWKARQWLQKLGLSLSRNWVEEEMREILASTREGEWGLQAKPTFFDVVKPKLPGELKQALEMLHIKPCIAEWKANRIWLNKYSVIENAMRQESIKWGCSSLHPCNDWKEAALHDLYDQTNICEIGKRLPMRGRGGFEFQGVLANARELLEAAMLQKRVHNMIIRLQLNPSVNNVDQTYQYFVQETLRLPFNSLVDGLRSAGIKSPSQVPLNLLAITFLEVEMAYQLGSTFTQVWKLRPDARAVRAVSGLEFEKAVISSQIDNLNSALPMGLQTWNKAEDFPLRTTWQAVNNEKPFVLPVGAKLRCTHITSESLEIPSEYKSEEQYASRAFFPNKQGTSSSDKMDVAR</sequence>
<keyword evidence="4" id="KW-1185">Reference proteome</keyword>
<dbReference type="InterPro" id="IPR044974">
    <property type="entry name" value="Disease_R_plants"/>
</dbReference>
<dbReference type="EMBL" id="JABFUD020000018">
    <property type="protein sequence ID" value="KAI5065900.1"/>
    <property type="molecule type" value="Genomic_DNA"/>
</dbReference>
<keyword evidence="1" id="KW-0150">Chloroplast</keyword>
<evidence type="ECO:0000259" key="2">
    <source>
        <dbReference type="PROSITE" id="PS50104"/>
    </source>
</evidence>
<dbReference type="InterPro" id="IPR000157">
    <property type="entry name" value="TIR_dom"/>
</dbReference>
<dbReference type="GO" id="GO:0006952">
    <property type="term" value="P:defense response"/>
    <property type="evidence" value="ECO:0007669"/>
    <property type="project" value="InterPro"/>
</dbReference>
<gene>
    <name evidence="3" type="ORF">GOP47_0018524</name>
</gene>
<dbReference type="InterPro" id="IPR032675">
    <property type="entry name" value="LRR_dom_sf"/>
</dbReference>
<keyword evidence="1" id="KW-0934">Plastid</keyword>
<dbReference type="PROSITE" id="PS50104">
    <property type="entry name" value="TIR"/>
    <property type="match status" value="1"/>
</dbReference>